<dbReference type="PANTHER" id="PTHR35798">
    <property type="entry name" value="CELL DIVISION PROTEIN SEPF"/>
    <property type="match status" value="1"/>
</dbReference>
<evidence type="ECO:0000313" key="8">
    <source>
        <dbReference type="Proteomes" id="UP000051686"/>
    </source>
</evidence>
<gene>
    <name evidence="5" type="primary">sepF</name>
    <name evidence="7" type="ORF">FD46_GL001800</name>
</gene>
<keyword evidence="8" id="KW-1185">Reference proteome</keyword>
<dbReference type="GO" id="GO:0043093">
    <property type="term" value="P:FtsZ-dependent cytokinesis"/>
    <property type="evidence" value="ECO:0007669"/>
    <property type="project" value="UniProtKB-UniRule"/>
</dbReference>
<reference evidence="7 8" key="1">
    <citation type="journal article" date="2015" name="Genome Announc.">
        <title>Expanding the biotechnology potential of lactobacilli through comparative genomics of 213 strains and associated genera.</title>
        <authorList>
            <person name="Sun Z."/>
            <person name="Harris H.M."/>
            <person name="McCann A."/>
            <person name="Guo C."/>
            <person name="Argimon S."/>
            <person name="Zhang W."/>
            <person name="Yang X."/>
            <person name="Jeffery I.B."/>
            <person name="Cooney J.C."/>
            <person name="Kagawa T.F."/>
            <person name="Liu W."/>
            <person name="Song Y."/>
            <person name="Salvetti E."/>
            <person name="Wrobel A."/>
            <person name="Rasinkangas P."/>
            <person name="Parkhill J."/>
            <person name="Rea M.C."/>
            <person name="O'Sullivan O."/>
            <person name="Ritari J."/>
            <person name="Douillard F.P."/>
            <person name="Paul Ross R."/>
            <person name="Yang R."/>
            <person name="Briner A.E."/>
            <person name="Felis G.E."/>
            <person name="de Vos W.M."/>
            <person name="Barrangou R."/>
            <person name="Klaenhammer T.R."/>
            <person name="Caufield P.W."/>
            <person name="Cui Y."/>
            <person name="Zhang H."/>
            <person name="O'Toole P.W."/>
        </authorList>
    </citation>
    <scope>NUCLEOTIDE SEQUENCE [LARGE SCALE GENOMIC DNA]</scope>
    <source>
        <strain evidence="7 8">DSM 19972</strain>
    </source>
</reference>
<evidence type="ECO:0000256" key="5">
    <source>
        <dbReference type="HAMAP-Rule" id="MF_01197"/>
    </source>
</evidence>
<dbReference type="HAMAP" id="MF_01197">
    <property type="entry name" value="SepF"/>
    <property type="match status" value="1"/>
</dbReference>
<evidence type="ECO:0000256" key="6">
    <source>
        <dbReference type="SAM" id="MobiDB-lite"/>
    </source>
</evidence>
<evidence type="ECO:0000256" key="1">
    <source>
        <dbReference type="ARBA" id="ARBA00022618"/>
    </source>
</evidence>
<dbReference type="AlphaFoldDB" id="A0A0R1M9T7"/>
<accession>A0A0R1M9T7</accession>
<keyword evidence="5" id="KW-0963">Cytoplasm</keyword>
<name>A0A0R1M9T7_9LACO</name>
<evidence type="ECO:0000256" key="2">
    <source>
        <dbReference type="ARBA" id="ARBA00023210"/>
    </source>
</evidence>
<dbReference type="InterPro" id="IPR038594">
    <property type="entry name" value="SepF-like_sf"/>
</dbReference>
<dbReference type="STRING" id="1423777.FD46_GL001800"/>
<dbReference type="Pfam" id="PF04472">
    <property type="entry name" value="SepF"/>
    <property type="match status" value="1"/>
</dbReference>
<evidence type="ECO:0000256" key="3">
    <source>
        <dbReference type="ARBA" id="ARBA00023306"/>
    </source>
</evidence>
<comment type="caution">
    <text evidence="7">The sequence shown here is derived from an EMBL/GenBank/DDBJ whole genome shotgun (WGS) entry which is preliminary data.</text>
</comment>
<dbReference type="Proteomes" id="UP000051686">
    <property type="component" value="Unassembled WGS sequence"/>
</dbReference>
<evidence type="ECO:0000313" key="7">
    <source>
        <dbReference type="EMBL" id="KRL04665.1"/>
    </source>
</evidence>
<dbReference type="GO" id="GO:0005737">
    <property type="term" value="C:cytoplasm"/>
    <property type="evidence" value="ECO:0007669"/>
    <property type="project" value="UniProtKB-SubCell"/>
</dbReference>
<dbReference type="PANTHER" id="PTHR35798:SF1">
    <property type="entry name" value="CELL DIVISION PROTEIN SEPF"/>
    <property type="match status" value="1"/>
</dbReference>
<sequence length="141" mass="16034">MALGNKLSRFFGMADDEYDEEGTSKEENESSADFSQSQKIVSLNGKRQEMVEKKIALFEPRVYSDVKSIATRLLNEQAAVINFQRMDEEQAQRVVDFLTGTVFAIQGEIQRVGEHIFLCTPRDFVVEGNVTADFTESDFNY</sequence>
<keyword evidence="2 5" id="KW-0717">Septation</keyword>
<comment type="subcellular location">
    <subcellularLocation>
        <location evidence="5">Cytoplasm</location>
    </subcellularLocation>
    <text evidence="5">Localizes to the division site, in a FtsZ-dependent manner.</text>
</comment>
<dbReference type="InterPro" id="IPR023052">
    <property type="entry name" value="Cell_div_SepF"/>
</dbReference>
<comment type="similarity">
    <text evidence="5">Belongs to the SepF family.</text>
</comment>
<protein>
    <recommendedName>
        <fullName evidence="5">Cell division protein SepF</fullName>
    </recommendedName>
</protein>
<proteinExistence type="inferred from homology"/>
<dbReference type="Gene3D" id="3.30.110.150">
    <property type="entry name" value="SepF-like protein"/>
    <property type="match status" value="1"/>
</dbReference>
<feature type="region of interest" description="Disordered" evidence="6">
    <location>
        <begin position="17"/>
        <end position="37"/>
    </location>
</feature>
<dbReference type="OrthoDB" id="9815206at2"/>
<organism evidence="7 8">
    <name type="scientific">Liquorilactobacillus oeni DSM 19972</name>
    <dbReference type="NCBI Taxonomy" id="1423777"/>
    <lineage>
        <taxon>Bacteria</taxon>
        <taxon>Bacillati</taxon>
        <taxon>Bacillota</taxon>
        <taxon>Bacilli</taxon>
        <taxon>Lactobacillales</taxon>
        <taxon>Lactobacillaceae</taxon>
        <taxon>Liquorilactobacillus</taxon>
    </lineage>
</organism>
<keyword evidence="3 5" id="KW-0131">Cell cycle</keyword>
<comment type="function">
    <text evidence="4 5">Cell division protein that is part of the divisome complex and is recruited early to the Z-ring. Probably stimulates Z-ring formation, perhaps through the cross-linking of FtsZ protofilaments. Its function overlaps with FtsA.</text>
</comment>
<dbReference type="InterPro" id="IPR007561">
    <property type="entry name" value="Cell_div_SepF/SepF-rel"/>
</dbReference>
<dbReference type="GO" id="GO:0000917">
    <property type="term" value="P:division septum assembly"/>
    <property type="evidence" value="ECO:0007669"/>
    <property type="project" value="UniProtKB-KW"/>
</dbReference>
<keyword evidence="1 5" id="KW-0132">Cell division</keyword>
<dbReference type="EMBL" id="AZEH01000039">
    <property type="protein sequence ID" value="KRL04665.1"/>
    <property type="molecule type" value="Genomic_DNA"/>
</dbReference>
<dbReference type="PATRIC" id="fig|1423777.3.peg.1854"/>
<dbReference type="RefSeq" id="WP_057896617.1">
    <property type="nucleotide sequence ID" value="NZ_AZEH01000039.1"/>
</dbReference>
<evidence type="ECO:0000256" key="4">
    <source>
        <dbReference type="ARBA" id="ARBA00044936"/>
    </source>
</evidence>
<comment type="subunit">
    <text evidence="5">Homodimer. Interacts with FtsZ.</text>
</comment>